<evidence type="ECO:0000259" key="1">
    <source>
        <dbReference type="PROSITE" id="PS50043"/>
    </source>
</evidence>
<evidence type="ECO:0000313" key="3">
    <source>
        <dbReference type="Proteomes" id="UP000680865"/>
    </source>
</evidence>
<protein>
    <recommendedName>
        <fullName evidence="1">HTH luxR-type domain-containing protein</fullName>
    </recommendedName>
</protein>
<feature type="domain" description="HTH luxR-type" evidence="1">
    <location>
        <begin position="254"/>
        <end position="319"/>
    </location>
</feature>
<dbReference type="Pfam" id="PF00196">
    <property type="entry name" value="GerE"/>
    <property type="match status" value="1"/>
</dbReference>
<dbReference type="GO" id="GO:0003677">
    <property type="term" value="F:DNA binding"/>
    <property type="evidence" value="ECO:0007669"/>
    <property type="project" value="InterPro"/>
</dbReference>
<dbReference type="Proteomes" id="UP000680865">
    <property type="component" value="Unassembled WGS sequence"/>
</dbReference>
<dbReference type="InterPro" id="IPR016032">
    <property type="entry name" value="Sig_transdc_resp-reg_C-effctor"/>
</dbReference>
<dbReference type="SUPFAM" id="SSF46894">
    <property type="entry name" value="C-terminal effector domain of the bipartite response regulators"/>
    <property type="match status" value="1"/>
</dbReference>
<proteinExistence type="predicted"/>
<dbReference type="GO" id="GO:0006355">
    <property type="term" value="P:regulation of DNA-templated transcription"/>
    <property type="evidence" value="ECO:0007669"/>
    <property type="project" value="InterPro"/>
</dbReference>
<dbReference type="EMBL" id="BOQP01000008">
    <property type="protein sequence ID" value="GIM70804.1"/>
    <property type="molecule type" value="Genomic_DNA"/>
</dbReference>
<dbReference type="InterPro" id="IPR051797">
    <property type="entry name" value="TrmB-like"/>
</dbReference>
<dbReference type="Gene3D" id="1.10.10.10">
    <property type="entry name" value="Winged helix-like DNA-binding domain superfamily/Winged helix DNA-binding domain"/>
    <property type="match status" value="1"/>
</dbReference>
<keyword evidence="3" id="KW-1185">Reference proteome</keyword>
<accession>A0A919SFM9</accession>
<name>A0A919SFM9_9ACTN</name>
<dbReference type="SMART" id="SM00421">
    <property type="entry name" value="HTH_LUXR"/>
    <property type="match status" value="1"/>
</dbReference>
<dbReference type="PANTHER" id="PTHR34293:SF1">
    <property type="entry name" value="HTH-TYPE TRANSCRIPTIONAL REGULATOR TRMBL2"/>
    <property type="match status" value="1"/>
</dbReference>
<sequence length="332" mass="36112">MGTVVPVLTRWGVSADADLVYRTLLQPVPRDAAGLARDLGMSRRRIGAAVDELVAIGAAVPEAGVLSAADAAGVVERLRSRRQRRLADDPRNRWRGHVAAVEGLGPLAATAVRLWPRREDARRRAAQLVEAERYEHLAVNTEEQFTAESLSAARPLDRALLDRGIRVLVVERPPRDGDLGVPARSVASIPPGHYRQTGDVPLKLMVFDRRVAFFPADPLDLEQGYVEITDPAGVERCCALFFRLWSGGRDPYEQGVAPIELSRREHSLVILLAAGHTDVTAAAELAISPRSVSYTMRALMDRAGVDNRFQLGLLLGSTGTIHPALPENGEPS</sequence>
<dbReference type="AlphaFoldDB" id="A0A919SFM9"/>
<reference evidence="2" key="1">
    <citation type="submission" date="2021-03" db="EMBL/GenBank/DDBJ databases">
        <title>Whole genome shotgun sequence of Actinoplanes consettensis NBRC 14913.</title>
        <authorList>
            <person name="Komaki H."/>
            <person name="Tamura T."/>
        </authorList>
    </citation>
    <scope>NUCLEOTIDE SEQUENCE</scope>
    <source>
        <strain evidence="2">NBRC 14913</strain>
    </source>
</reference>
<gene>
    <name evidence="2" type="ORF">Aco04nite_22170</name>
</gene>
<organism evidence="2 3">
    <name type="scientific">Winogradskya consettensis</name>
    <dbReference type="NCBI Taxonomy" id="113560"/>
    <lineage>
        <taxon>Bacteria</taxon>
        <taxon>Bacillati</taxon>
        <taxon>Actinomycetota</taxon>
        <taxon>Actinomycetes</taxon>
        <taxon>Micromonosporales</taxon>
        <taxon>Micromonosporaceae</taxon>
        <taxon>Winogradskya</taxon>
    </lineage>
</organism>
<dbReference type="PANTHER" id="PTHR34293">
    <property type="entry name" value="HTH-TYPE TRANSCRIPTIONAL REGULATOR TRMBL2"/>
    <property type="match status" value="1"/>
</dbReference>
<dbReference type="PROSITE" id="PS50043">
    <property type="entry name" value="HTH_LUXR_2"/>
    <property type="match status" value="1"/>
</dbReference>
<evidence type="ECO:0000313" key="2">
    <source>
        <dbReference type="EMBL" id="GIM70804.1"/>
    </source>
</evidence>
<dbReference type="RefSeq" id="WP_244875886.1">
    <property type="nucleotide sequence ID" value="NZ_BAAATW010000003.1"/>
</dbReference>
<dbReference type="InterPro" id="IPR036388">
    <property type="entry name" value="WH-like_DNA-bd_sf"/>
</dbReference>
<dbReference type="InterPro" id="IPR000792">
    <property type="entry name" value="Tscrpt_reg_LuxR_C"/>
</dbReference>
<comment type="caution">
    <text evidence="2">The sequence shown here is derived from an EMBL/GenBank/DDBJ whole genome shotgun (WGS) entry which is preliminary data.</text>
</comment>